<dbReference type="PANTHER" id="PTHR40370:SF1">
    <property type="entry name" value="DUF3074 DOMAIN-CONTAINING PROTEIN"/>
    <property type="match status" value="1"/>
</dbReference>
<dbReference type="Gene3D" id="3.30.530.20">
    <property type="match status" value="1"/>
</dbReference>
<dbReference type="OrthoDB" id="6423603at2759"/>
<organism evidence="2 4">
    <name type="scientific">Sporisorium scitamineum</name>
    <dbReference type="NCBI Taxonomy" id="49012"/>
    <lineage>
        <taxon>Eukaryota</taxon>
        <taxon>Fungi</taxon>
        <taxon>Dikarya</taxon>
        <taxon>Basidiomycota</taxon>
        <taxon>Ustilaginomycotina</taxon>
        <taxon>Ustilaginomycetes</taxon>
        <taxon>Ustilaginales</taxon>
        <taxon>Ustilaginaceae</taxon>
        <taxon>Sporisorium</taxon>
    </lineage>
</organism>
<proteinExistence type="predicted"/>
<dbReference type="AlphaFoldDB" id="A0A0F7RXX8"/>
<accession>A0A0F7RXX8</accession>
<dbReference type="Proteomes" id="UP000242770">
    <property type="component" value="Unassembled WGS sequence"/>
</dbReference>
<evidence type="ECO:0000313" key="3">
    <source>
        <dbReference type="EMBL" id="CDS82460.1"/>
    </source>
</evidence>
<dbReference type="InterPro" id="IPR023393">
    <property type="entry name" value="START-like_dom_sf"/>
</dbReference>
<evidence type="ECO:0000313" key="4">
    <source>
        <dbReference type="Proteomes" id="UP000242770"/>
    </source>
</evidence>
<evidence type="ECO:0000259" key="1">
    <source>
        <dbReference type="Pfam" id="PF11274"/>
    </source>
</evidence>
<dbReference type="PANTHER" id="PTHR40370">
    <property type="entry name" value="EXPRESSED PROTEIN"/>
    <property type="match status" value="1"/>
</dbReference>
<sequence length="299" mass="33336">MADAPTQSGSGFAPFAAIETPFESIPSAGTSEYAELLAHYLSAAFAFVRETPNWKKTKAFHTEGGGNVQCKLLPSPVQQLAKKGWHLRESQHGPESGLGYQDFRRYLRFKHSTYEKMFIEDIVVTECVTKVKEDEAEIWHNAYKLPIVTADRDFVQMLLTIDLPPHAEPFSESHEAATLEWIRDPSRTLTPPSPPTEHPTYPSFVVLQFPVSHPDAPPQSPKVRAVYASFEAVCEGPPPAGAQVNVVNWKMAVQSDTRGRIPTIMQEMAMPGEIAHDVHAFIAWAKQYKVENPPADDQQ</sequence>
<dbReference type="EMBL" id="LK056665">
    <property type="protein sequence ID" value="CDS82460.1"/>
    <property type="molecule type" value="Genomic_DNA"/>
</dbReference>
<reference evidence="2" key="3">
    <citation type="submission" date="2014-06" db="EMBL/GenBank/DDBJ databases">
        <authorList>
            <person name="Berkman J.Paul."/>
        </authorList>
    </citation>
    <scope>NUCLEOTIDE SEQUENCE [LARGE SCALE GENOMIC DNA]</scope>
</reference>
<feature type="domain" description="DUF3074" evidence="1">
    <location>
        <begin position="85"/>
        <end position="285"/>
    </location>
</feature>
<keyword evidence="4" id="KW-1185">Reference proteome</keyword>
<evidence type="ECO:0000313" key="2">
    <source>
        <dbReference type="EMBL" id="CDS01866.1"/>
    </source>
</evidence>
<protein>
    <recommendedName>
        <fullName evidence="1">DUF3074 domain-containing protein</fullName>
    </recommendedName>
</protein>
<dbReference type="SUPFAM" id="SSF55961">
    <property type="entry name" value="Bet v1-like"/>
    <property type="match status" value="1"/>
</dbReference>
<dbReference type="Pfam" id="PF11274">
    <property type="entry name" value="DUF3074"/>
    <property type="match status" value="1"/>
</dbReference>
<dbReference type="InterPro" id="IPR024500">
    <property type="entry name" value="DUF3074"/>
</dbReference>
<reference evidence="4" key="1">
    <citation type="submission" date="2014-06" db="EMBL/GenBank/DDBJ databases">
        <authorList>
            <person name="Berkman P.J."/>
        </authorList>
    </citation>
    <scope>NUCLEOTIDE SEQUENCE [LARGE SCALE GENOMIC DNA]</scope>
</reference>
<dbReference type="EMBL" id="CCFA01004701">
    <property type="protein sequence ID" value="CDS01866.1"/>
    <property type="molecule type" value="Genomic_DNA"/>
</dbReference>
<name>A0A0F7RXX8_9BASI</name>
<gene>
    <name evidence="2" type="primary">SSCI76820.1</name>
    <name evidence="3" type="ORF">SPSC_03279</name>
</gene>
<reference evidence="3" key="2">
    <citation type="submission" date="2014-06" db="EMBL/GenBank/DDBJ databases">
        <authorList>
            <person name="Ju J."/>
            <person name="Zhang J."/>
        </authorList>
    </citation>
    <scope>NUCLEOTIDE SEQUENCE</scope>
    <source>
        <strain evidence="3">SscI8</strain>
    </source>
</reference>